<protein>
    <submittedName>
        <fullName evidence="2">Uncharacterized protein</fullName>
    </submittedName>
</protein>
<gene>
    <name evidence="2" type="ORF">ATO9_20855</name>
</gene>
<dbReference type="EMBL" id="AQQX01000016">
    <property type="protein sequence ID" value="KGM46977.1"/>
    <property type="molecule type" value="Genomic_DNA"/>
</dbReference>
<dbReference type="PROSITE" id="PS50005">
    <property type="entry name" value="TPR"/>
    <property type="match status" value="1"/>
</dbReference>
<dbReference type="eggNOG" id="COG0859">
    <property type="taxonomic scope" value="Bacteria"/>
</dbReference>
<feature type="repeat" description="TPR" evidence="1">
    <location>
        <begin position="62"/>
        <end position="95"/>
    </location>
</feature>
<dbReference type="STRING" id="1461694.ATO9_20855"/>
<evidence type="ECO:0000256" key="1">
    <source>
        <dbReference type="PROSITE-ProRule" id="PRU00339"/>
    </source>
</evidence>
<dbReference type="Gene3D" id="1.25.40.10">
    <property type="entry name" value="Tetratricopeptide repeat domain"/>
    <property type="match status" value="1"/>
</dbReference>
<evidence type="ECO:0000313" key="3">
    <source>
        <dbReference type="Proteomes" id="UP000030004"/>
    </source>
</evidence>
<accession>A0A0A0ECN6</accession>
<keyword evidence="1" id="KW-0802">TPR repeat</keyword>
<dbReference type="PANTHER" id="PTHR12558:SF13">
    <property type="entry name" value="CELL DIVISION CYCLE PROTEIN 27 HOMOLOG"/>
    <property type="match status" value="1"/>
</dbReference>
<dbReference type="InterPro" id="IPR019734">
    <property type="entry name" value="TPR_rpt"/>
</dbReference>
<dbReference type="RefSeq" id="WP_043753860.1">
    <property type="nucleotide sequence ID" value="NZ_AQQX01000016.1"/>
</dbReference>
<dbReference type="SUPFAM" id="SSF53756">
    <property type="entry name" value="UDP-Glycosyltransferase/glycogen phosphorylase"/>
    <property type="match status" value="1"/>
</dbReference>
<dbReference type="InterPro" id="IPR011990">
    <property type="entry name" value="TPR-like_helical_dom_sf"/>
</dbReference>
<organism evidence="2 3">
    <name type="scientific">Pseudooceanicola atlanticus</name>
    <dbReference type="NCBI Taxonomy" id="1461694"/>
    <lineage>
        <taxon>Bacteria</taxon>
        <taxon>Pseudomonadati</taxon>
        <taxon>Pseudomonadota</taxon>
        <taxon>Alphaproteobacteria</taxon>
        <taxon>Rhodobacterales</taxon>
        <taxon>Paracoccaceae</taxon>
        <taxon>Pseudooceanicola</taxon>
    </lineage>
</organism>
<dbReference type="Proteomes" id="UP000030004">
    <property type="component" value="Unassembled WGS sequence"/>
</dbReference>
<dbReference type="GO" id="GO:0051301">
    <property type="term" value="P:cell division"/>
    <property type="evidence" value="ECO:0007669"/>
    <property type="project" value="TreeGrafter"/>
</dbReference>
<proteinExistence type="predicted"/>
<dbReference type="PANTHER" id="PTHR12558">
    <property type="entry name" value="CELL DIVISION CYCLE 16,23,27"/>
    <property type="match status" value="1"/>
</dbReference>
<dbReference type="SUPFAM" id="SSF48452">
    <property type="entry name" value="TPR-like"/>
    <property type="match status" value="2"/>
</dbReference>
<name>A0A0A0ECN6_9RHOB</name>
<sequence length="619" mass="68577">MADTTLSRKDRRAKIAKASKIYGIKGQESLDLHEAYRALNQNDVKRAVQLAHPITKSHPKSVHAWVVMGGAALAQREGKTAQAFFQRALDFAPSDTGALVGLAKSFVLQADPYEAVSTAERAFAAGADEIGLARLYAELMSEMGRSQAATDVLAPVALRLEDPTLCMRLADLLCDYDETRRAAEWLERAWRIDPEVEAHRIARLRAMVYLRKLDQANKLADELLADPSVKDRDTVIVYKVMILRTTNRPEEALKVAEDHEFASPARYSEMRGVMANILQDIGRSDEADSAYLEGVHAGGTNLKIAKAYGVYLMRRGDFENGATYYAERFEKGQRGHVPYENSAPENLEQVKHLRLIGEQGIGDQLALLSLLRLAPVELDKIEVSLVSDKRFVKALADNSFGFSVVDKKDFLAQPQVLARNELVYIGDLARYLDANNTERKQGAWVKPDAARLKHLRDKYLSLANGAPIIGAAWASGSILGHLRSVTLQDLLTAVPEGALVVNLQYGDRTADIAAARKARPDLTILDDPEVDQMTDLAGFFAQIAAMDRVLSIDNTTVHACGVLGHPDTHVLIPTGSECMWYWGETESRDPWYGNLNLYRQTVLGEWEEPLSKLRQAVCP</sequence>
<dbReference type="OrthoDB" id="6193797at2"/>
<comment type="caution">
    <text evidence="2">The sequence shown here is derived from an EMBL/GenBank/DDBJ whole genome shotgun (WGS) entry which is preliminary data.</text>
</comment>
<keyword evidence="3" id="KW-1185">Reference proteome</keyword>
<reference evidence="2 3" key="1">
    <citation type="journal article" date="2015" name="Antonie Van Leeuwenhoek">
        <title>Pseudooceanicola atlanticus gen. nov. sp. nov., isolated from surface seawater of the Atlantic Ocean and reclassification of Oceanicola batsensis, Oceanicola marinus, Oceanicola nitratireducens, Oceanicola nanhaiensis, Oceanicola antarcticus and Oceanicola flagellatus, as Pseudooceanicola batsensis comb. nov., Pseudooceanicola marinus comb. nov., Pseudooceanicola nitratireducens comb. nov., Pseudooceanicola nanhaiensis comb. nov., Pseudooceanicola antarcticus comb. nov., and Pseudooceanicola flagellatus comb. nov.</title>
        <authorList>
            <person name="Lai Q."/>
            <person name="Li G."/>
            <person name="Liu X."/>
            <person name="Du Y."/>
            <person name="Sun F."/>
            <person name="Shao Z."/>
        </authorList>
    </citation>
    <scope>NUCLEOTIDE SEQUENCE [LARGE SCALE GENOMIC DNA]</scope>
    <source>
        <strain evidence="2 3">22II-s11g</strain>
    </source>
</reference>
<dbReference type="AlphaFoldDB" id="A0A0A0ECN6"/>
<evidence type="ECO:0000313" key="2">
    <source>
        <dbReference type="EMBL" id="KGM46977.1"/>
    </source>
</evidence>